<protein>
    <recommendedName>
        <fullName evidence="3">Heterokaryon incompatibility domain-containing protein</fullName>
    </recommendedName>
</protein>
<dbReference type="PANTHER" id="PTHR39596:SF4">
    <property type="entry name" value="HET DOMAIN PROTEIN (AFU_ORTHOLOGUE AFUA_3G03140)-RELATED"/>
    <property type="match status" value="1"/>
</dbReference>
<evidence type="ECO:0008006" key="3">
    <source>
        <dbReference type="Google" id="ProtNLM"/>
    </source>
</evidence>
<dbReference type="PANTHER" id="PTHR39596">
    <property type="match status" value="1"/>
</dbReference>
<evidence type="ECO:0000313" key="1">
    <source>
        <dbReference type="EMBL" id="KAF2822726.1"/>
    </source>
</evidence>
<name>A0A6A6ZPE2_9PLEO</name>
<dbReference type="EMBL" id="MU006234">
    <property type="protein sequence ID" value="KAF2822726.1"/>
    <property type="molecule type" value="Genomic_DNA"/>
</dbReference>
<dbReference type="AlphaFoldDB" id="A0A6A6ZPE2"/>
<accession>A0A6A6ZPE2</accession>
<evidence type="ECO:0000313" key="2">
    <source>
        <dbReference type="Proteomes" id="UP000799424"/>
    </source>
</evidence>
<dbReference type="Proteomes" id="UP000799424">
    <property type="component" value="Unassembled WGS sequence"/>
</dbReference>
<gene>
    <name evidence="1" type="ORF">CC86DRAFT_470014</name>
</gene>
<dbReference type="OrthoDB" id="2426273at2759"/>
<reference evidence="1" key="1">
    <citation type="journal article" date="2020" name="Stud. Mycol.">
        <title>101 Dothideomycetes genomes: a test case for predicting lifestyles and emergence of pathogens.</title>
        <authorList>
            <person name="Haridas S."/>
            <person name="Albert R."/>
            <person name="Binder M."/>
            <person name="Bloem J."/>
            <person name="Labutti K."/>
            <person name="Salamov A."/>
            <person name="Andreopoulos B."/>
            <person name="Baker S."/>
            <person name="Barry K."/>
            <person name="Bills G."/>
            <person name="Bluhm B."/>
            <person name="Cannon C."/>
            <person name="Castanera R."/>
            <person name="Culley D."/>
            <person name="Daum C."/>
            <person name="Ezra D."/>
            <person name="Gonzalez J."/>
            <person name="Henrissat B."/>
            <person name="Kuo A."/>
            <person name="Liang C."/>
            <person name="Lipzen A."/>
            <person name="Lutzoni F."/>
            <person name="Magnuson J."/>
            <person name="Mondo S."/>
            <person name="Nolan M."/>
            <person name="Ohm R."/>
            <person name="Pangilinan J."/>
            <person name="Park H.-J."/>
            <person name="Ramirez L."/>
            <person name="Alfaro M."/>
            <person name="Sun H."/>
            <person name="Tritt A."/>
            <person name="Yoshinaga Y."/>
            <person name="Zwiers L.-H."/>
            <person name="Turgeon B."/>
            <person name="Goodwin S."/>
            <person name="Spatafora J."/>
            <person name="Crous P."/>
            <person name="Grigoriev I."/>
        </authorList>
    </citation>
    <scope>NUCLEOTIDE SEQUENCE</scope>
    <source>
        <strain evidence="1">CBS 113818</strain>
    </source>
</reference>
<keyword evidence="2" id="KW-1185">Reference proteome</keyword>
<organism evidence="1 2">
    <name type="scientific">Ophiobolus disseminans</name>
    <dbReference type="NCBI Taxonomy" id="1469910"/>
    <lineage>
        <taxon>Eukaryota</taxon>
        <taxon>Fungi</taxon>
        <taxon>Dikarya</taxon>
        <taxon>Ascomycota</taxon>
        <taxon>Pezizomycotina</taxon>
        <taxon>Dothideomycetes</taxon>
        <taxon>Pleosporomycetidae</taxon>
        <taxon>Pleosporales</taxon>
        <taxon>Pleosporineae</taxon>
        <taxon>Phaeosphaeriaceae</taxon>
        <taxon>Ophiobolus</taxon>
    </lineage>
</organism>
<sequence length="615" mass="69606">MSKFVDLVSELVDGIEERSKLTGASTTLLERDIVQAFLWSTWTRCLQLFFWFILRHHLAFGADITWNRLIALRGMTALMNPSIRATLYGWANVRVPYMCSWAFQVLKSDRCSLALDFRHFHQRYAELHGAKRARCLWKSSDACDGGHPLGCGRFQDKRLVAEEQSVHECANKDCRRIRWSRENYVNVTGAVAVGLSTAGELVQYMEATEKTMAISHVWSHGHGGRPDTGMNACLHERFSGLARQHDCDSYWIDTLCIPNEHMLRKKAIGCINRIFAQSNVVLVLDRDLMEIDVCNPTTALLESILATFLVCDWNVRAWTMLEAMKGCHNLRILCRDNVTLSLRDTLTHVHQSGSIDLAILSLATQHLLPSSTDPFRRASSRKGLEFSGSLLSHRHATRKGDDIVIWSLISGINVFFDATSFWRGRIGRKIRTGFLMSSAPRLEHITGFSWAPETPYIRRIGDGSTADLLGPFLVYDAEESEEAEITSRGLDGPWLVYHLRSEDAPRYAQAASTMVSITQEGERVVQPLDGPGIRNRCWERAAKLLLDGSYVALLAPLQWGKQTAYRAKENRGEAHGPVFAMCTSREKTYWTWRGVSEWPVTISRPEMEVEDLILV</sequence>
<proteinExistence type="predicted"/>